<keyword evidence="2" id="KW-1185">Reference proteome</keyword>
<dbReference type="Proteomes" id="UP001050975">
    <property type="component" value="Unassembled WGS sequence"/>
</dbReference>
<reference evidence="1" key="1">
    <citation type="submission" date="2019-10" db="EMBL/GenBank/DDBJ databases">
        <title>Draft genome sequece of Microseira wollei NIES-4236.</title>
        <authorList>
            <person name="Yamaguchi H."/>
            <person name="Suzuki S."/>
            <person name="Kawachi M."/>
        </authorList>
    </citation>
    <scope>NUCLEOTIDE SEQUENCE</scope>
    <source>
        <strain evidence="1">NIES-4236</strain>
    </source>
</reference>
<accession>A0AAV3XS91</accession>
<proteinExistence type="predicted"/>
<protein>
    <submittedName>
        <fullName evidence="1">Uncharacterized protein</fullName>
    </submittedName>
</protein>
<evidence type="ECO:0000313" key="1">
    <source>
        <dbReference type="EMBL" id="GET44220.1"/>
    </source>
</evidence>
<gene>
    <name evidence="1" type="ORF">MiSe_90460</name>
</gene>
<name>A0AAV3XS91_9CYAN</name>
<dbReference type="EMBL" id="BLAY01000308">
    <property type="protein sequence ID" value="GET44220.1"/>
    <property type="molecule type" value="Genomic_DNA"/>
</dbReference>
<evidence type="ECO:0000313" key="2">
    <source>
        <dbReference type="Proteomes" id="UP001050975"/>
    </source>
</evidence>
<comment type="caution">
    <text evidence="1">The sequence shown here is derived from an EMBL/GenBank/DDBJ whole genome shotgun (WGS) entry which is preliminary data.</text>
</comment>
<organism evidence="1 2">
    <name type="scientific">Microseira wollei NIES-4236</name>
    <dbReference type="NCBI Taxonomy" id="2530354"/>
    <lineage>
        <taxon>Bacteria</taxon>
        <taxon>Bacillati</taxon>
        <taxon>Cyanobacteriota</taxon>
        <taxon>Cyanophyceae</taxon>
        <taxon>Oscillatoriophycideae</taxon>
        <taxon>Aerosakkonematales</taxon>
        <taxon>Aerosakkonemataceae</taxon>
        <taxon>Microseira</taxon>
    </lineage>
</organism>
<dbReference type="RefSeq" id="WP_226593840.1">
    <property type="nucleotide sequence ID" value="NZ_BLAY01000308.1"/>
</dbReference>
<sequence>MAAAWENSVARPYWYRGCCIRQSVAINAVGSDLATIASWHVPLFVPIVFVPDTAALQWRLTVSVPDWHKVAQITVYRFIGEIAPPLSSKLHDILARLT</sequence>
<dbReference type="AlphaFoldDB" id="A0AAV3XS91"/>